<dbReference type="PANTHER" id="PTHR46105">
    <property type="entry name" value="AGAP004733-PA"/>
    <property type="match status" value="1"/>
</dbReference>
<feature type="compositionally biased region" description="Basic and acidic residues" evidence="2">
    <location>
        <begin position="340"/>
        <end position="349"/>
    </location>
</feature>
<feature type="compositionally biased region" description="Polar residues" evidence="2">
    <location>
        <begin position="362"/>
        <end position="384"/>
    </location>
</feature>
<dbReference type="EMBL" id="HBGH01014321">
    <property type="protein sequence ID" value="CAD9235835.1"/>
    <property type="molecule type" value="Transcribed_RNA"/>
</dbReference>
<dbReference type="InterPro" id="IPR013087">
    <property type="entry name" value="Znf_C2H2_type"/>
</dbReference>
<dbReference type="InterPro" id="IPR050457">
    <property type="entry name" value="ZnFinger_BTB_dom_contain"/>
</dbReference>
<dbReference type="Pfam" id="PF00096">
    <property type="entry name" value="zf-C2H2"/>
    <property type="match status" value="3"/>
</dbReference>
<dbReference type="GO" id="GO:0008270">
    <property type="term" value="F:zinc ion binding"/>
    <property type="evidence" value="ECO:0007669"/>
    <property type="project" value="UniProtKB-KW"/>
</dbReference>
<feature type="domain" description="C2H2-type" evidence="3">
    <location>
        <begin position="428"/>
        <end position="456"/>
    </location>
</feature>
<evidence type="ECO:0000256" key="1">
    <source>
        <dbReference type="PROSITE-ProRule" id="PRU00042"/>
    </source>
</evidence>
<feature type="domain" description="C2H2-type" evidence="3">
    <location>
        <begin position="399"/>
        <end position="427"/>
    </location>
</feature>
<dbReference type="SMART" id="SM00355">
    <property type="entry name" value="ZnF_C2H2"/>
    <property type="match status" value="3"/>
</dbReference>
<accession>A0A7S1TGS4</accession>
<feature type="compositionally biased region" description="Polar residues" evidence="2">
    <location>
        <begin position="301"/>
        <end position="312"/>
    </location>
</feature>
<dbReference type="GO" id="GO:0000978">
    <property type="term" value="F:RNA polymerase II cis-regulatory region sequence-specific DNA binding"/>
    <property type="evidence" value="ECO:0007669"/>
    <property type="project" value="TreeGrafter"/>
</dbReference>
<dbReference type="PANTHER" id="PTHR46105:SF28">
    <property type="entry name" value="ZINC FINGER PROTEIN 37-LIKE"/>
    <property type="match status" value="1"/>
</dbReference>
<evidence type="ECO:0000259" key="3">
    <source>
        <dbReference type="PROSITE" id="PS50157"/>
    </source>
</evidence>
<dbReference type="GO" id="GO:0000981">
    <property type="term" value="F:DNA-binding transcription factor activity, RNA polymerase II-specific"/>
    <property type="evidence" value="ECO:0007669"/>
    <property type="project" value="TreeGrafter"/>
</dbReference>
<dbReference type="InterPro" id="IPR036236">
    <property type="entry name" value="Znf_C2H2_sf"/>
</dbReference>
<keyword evidence="1" id="KW-0863">Zinc-finger</keyword>
<organism evidence="4">
    <name type="scientific">Compsopogon caeruleus</name>
    <dbReference type="NCBI Taxonomy" id="31354"/>
    <lineage>
        <taxon>Eukaryota</taxon>
        <taxon>Rhodophyta</taxon>
        <taxon>Compsopogonophyceae</taxon>
        <taxon>Compsopogonales</taxon>
        <taxon>Compsopogonaceae</taxon>
        <taxon>Compsopogon</taxon>
    </lineage>
</organism>
<keyword evidence="1" id="KW-0862">Zinc</keyword>
<dbReference type="Gene3D" id="3.30.160.60">
    <property type="entry name" value="Classic Zinc Finger"/>
    <property type="match status" value="2"/>
</dbReference>
<protein>
    <recommendedName>
        <fullName evidence="3">C2H2-type domain-containing protein</fullName>
    </recommendedName>
</protein>
<keyword evidence="1" id="KW-0479">Metal-binding</keyword>
<dbReference type="PROSITE" id="PS00028">
    <property type="entry name" value="ZINC_FINGER_C2H2_1"/>
    <property type="match status" value="3"/>
</dbReference>
<evidence type="ECO:0000256" key="2">
    <source>
        <dbReference type="SAM" id="MobiDB-lite"/>
    </source>
</evidence>
<dbReference type="AlphaFoldDB" id="A0A7S1TGS4"/>
<sequence length="494" mass="56232">MLHVDLSSAVMVSLDSRVRCGDAPDMELVTGTIFLLLLPNYHLNDWVLGWSLFRTRTFTLQLGPIEQRRRMGEPTWLDRRAPHCPARFAMKLNPLDEMIIVYAGKSDFMITHSRRVGVSFGMSAFFFDASGILQYSRTSKPRCGLCCMTDQVCLCSGGTYWGTVPCIPQAFSSWGSWLQRQREIVETTPSAVHDLRIDESHPLAQEIVTFIFRESEKFSELVKFILDEILNMNPIAEARLAFGQYHQHLDGDECFEVYRGVQTTALEFKEPREFLSLMENRHCEDDSELEKGLSPTKRTHNSAVGQDNSLDTSGIEIDHSHKESIMVGAKKLGFSLARSSHEVSKESKSRSNQIRSPPLSRTPGQDSLTGASLNQQSNHFSSPTGPADDLQNISEKDGPRCPACSMMFSRESNLKRHIDVFHSSAIELSCEYCERKFRRLDNLRRHMLTVHRPSSPSKWTCTHCEQRFASKRNLLIHIQDSHRNCLMKILPDEE</sequence>
<feature type="region of interest" description="Disordered" evidence="2">
    <location>
        <begin position="285"/>
        <end position="314"/>
    </location>
</feature>
<proteinExistence type="predicted"/>
<dbReference type="SUPFAM" id="SSF57667">
    <property type="entry name" value="beta-beta-alpha zinc fingers"/>
    <property type="match status" value="1"/>
</dbReference>
<feature type="region of interest" description="Disordered" evidence="2">
    <location>
        <begin position="340"/>
        <end position="396"/>
    </location>
</feature>
<feature type="domain" description="C2H2-type" evidence="3">
    <location>
        <begin position="459"/>
        <end position="482"/>
    </location>
</feature>
<reference evidence="4" key="1">
    <citation type="submission" date="2021-01" db="EMBL/GenBank/DDBJ databases">
        <authorList>
            <person name="Corre E."/>
            <person name="Pelletier E."/>
            <person name="Niang G."/>
            <person name="Scheremetjew M."/>
            <person name="Finn R."/>
            <person name="Kale V."/>
            <person name="Holt S."/>
            <person name="Cochrane G."/>
            <person name="Meng A."/>
            <person name="Brown T."/>
            <person name="Cohen L."/>
        </authorList>
    </citation>
    <scope>NUCLEOTIDE SEQUENCE</scope>
    <source>
        <strain evidence="4">SAG 36.94</strain>
    </source>
</reference>
<name>A0A7S1TGS4_9RHOD</name>
<gene>
    <name evidence="4" type="ORF">CCAE0312_LOCUS7927</name>
</gene>
<evidence type="ECO:0000313" key="4">
    <source>
        <dbReference type="EMBL" id="CAD9235835.1"/>
    </source>
</evidence>
<dbReference type="PROSITE" id="PS50157">
    <property type="entry name" value="ZINC_FINGER_C2H2_2"/>
    <property type="match status" value="3"/>
</dbReference>